<evidence type="ECO:0000313" key="2">
    <source>
        <dbReference type="Proteomes" id="UP001596035"/>
    </source>
</evidence>
<name>A0ABW0DUS7_9ACTN</name>
<organism evidence="1 2">
    <name type="scientific">Streptomyces atrovirens</name>
    <dbReference type="NCBI Taxonomy" id="285556"/>
    <lineage>
        <taxon>Bacteria</taxon>
        <taxon>Bacillati</taxon>
        <taxon>Actinomycetota</taxon>
        <taxon>Actinomycetes</taxon>
        <taxon>Kitasatosporales</taxon>
        <taxon>Streptomycetaceae</taxon>
        <taxon>Streptomyces</taxon>
    </lineage>
</organism>
<evidence type="ECO:0000313" key="1">
    <source>
        <dbReference type="EMBL" id="MFC5242501.1"/>
    </source>
</evidence>
<protein>
    <submittedName>
        <fullName evidence="1">Uncharacterized protein</fullName>
    </submittedName>
</protein>
<gene>
    <name evidence="1" type="ORF">ACFPWV_21720</name>
</gene>
<keyword evidence="2" id="KW-1185">Reference proteome</keyword>
<dbReference type="RefSeq" id="WP_344564775.1">
    <property type="nucleotide sequence ID" value="NZ_BAAATG010000034.1"/>
</dbReference>
<proteinExistence type="predicted"/>
<sequence>MPHIEQANEAEIVERNNLAKRVAEALKMAGFNTIAQDSDRRPDTGGALISVDPMTDSRGGVFVRWEVHTSFSRAVAGKLQKGELQDPTFRHFSFITEHMHTTMIAILESAGFRASDAEDDMSPYMIRVEDVPSLDPPRES</sequence>
<dbReference type="Proteomes" id="UP001596035">
    <property type="component" value="Unassembled WGS sequence"/>
</dbReference>
<comment type="caution">
    <text evidence="1">The sequence shown here is derived from an EMBL/GenBank/DDBJ whole genome shotgun (WGS) entry which is preliminary data.</text>
</comment>
<accession>A0ABW0DUS7</accession>
<dbReference type="EMBL" id="JBHSKN010000019">
    <property type="protein sequence ID" value="MFC5242501.1"/>
    <property type="molecule type" value="Genomic_DNA"/>
</dbReference>
<reference evidence="2" key="1">
    <citation type="journal article" date="2019" name="Int. J. Syst. Evol. Microbiol.">
        <title>The Global Catalogue of Microorganisms (GCM) 10K type strain sequencing project: providing services to taxonomists for standard genome sequencing and annotation.</title>
        <authorList>
            <consortium name="The Broad Institute Genomics Platform"/>
            <consortium name="The Broad Institute Genome Sequencing Center for Infectious Disease"/>
            <person name="Wu L."/>
            <person name="Ma J."/>
        </authorList>
    </citation>
    <scope>NUCLEOTIDE SEQUENCE [LARGE SCALE GENOMIC DNA]</scope>
    <source>
        <strain evidence="2">CGMCC 4.7131</strain>
    </source>
</reference>